<dbReference type="AlphaFoldDB" id="Q2RV38"/>
<evidence type="ECO:0000313" key="3">
    <source>
        <dbReference type="Proteomes" id="UP000001929"/>
    </source>
</evidence>
<dbReference type="Proteomes" id="UP000001929">
    <property type="component" value="Chromosome"/>
</dbReference>
<sequence>MPLTLAACGGGEPFLDFYPVREVSRMPMLGSFNDAAVCFSDSTAKDPRIQALAQAHCQEQGKVAQFTSIERMRCTALQPHVAHFACVAASAQPTVAPGAGPSGGLLTAPPPPWESGATAPLPPDPLPSMPTGDPWAPGQQPAAPLASPPGPADSPAIRSEALPPPSVAPADLGAGGASGAWPAGELPILPPL</sequence>
<dbReference type="EMBL" id="CP000230">
    <property type="protein sequence ID" value="ABC22007.1"/>
    <property type="molecule type" value="Genomic_DNA"/>
</dbReference>
<feature type="region of interest" description="Disordered" evidence="1">
    <location>
        <begin position="98"/>
        <end position="192"/>
    </location>
</feature>
<proteinExistence type="predicted"/>
<organism evidence="2 3">
    <name type="scientific">Rhodospirillum rubrum (strain ATCC 11170 / ATH 1.1.1 / DSM 467 / LMG 4362 / NCIMB 8255 / S1)</name>
    <dbReference type="NCBI Taxonomy" id="269796"/>
    <lineage>
        <taxon>Bacteria</taxon>
        <taxon>Pseudomonadati</taxon>
        <taxon>Pseudomonadota</taxon>
        <taxon>Alphaproteobacteria</taxon>
        <taxon>Rhodospirillales</taxon>
        <taxon>Rhodospirillaceae</taxon>
        <taxon>Rhodospirillum</taxon>
    </lineage>
</organism>
<evidence type="ECO:0000256" key="1">
    <source>
        <dbReference type="SAM" id="MobiDB-lite"/>
    </source>
</evidence>
<dbReference type="PATRIC" id="fig|269796.9.peg.1270"/>
<dbReference type="HOGENOM" id="CLU_1414204_0_0_5"/>
<feature type="compositionally biased region" description="Low complexity" evidence="1">
    <location>
        <begin position="129"/>
        <end position="145"/>
    </location>
</feature>
<dbReference type="STRING" id="269796.Rru_A1206"/>
<name>Q2RV38_RHORT</name>
<protein>
    <submittedName>
        <fullName evidence="2">Uncharacterized protein</fullName>
    </submittedName>
</protein>
<dbReference type="EnsemblBacteria" id="ABC22007">
    <property type="protein sequence ID" value="ABC22007"/>
    <property type="gene ID" value="Rru_A1206"/>
</dbReference>
<keyword evidence="3" id="KW-1185">Reference proteome</keyword>
<accession>Q2RV38</accession>
<gene>
    <name evidence="2" type="ordered locus">Rru_A1206</name>
</gene>
<reference evidence="2 3" key="1">
    <citation type="journal article" date="2011" name="Stand. Genomic Sci.">
        <title>Complete genome sequence of Rhodospirillum rubrum type strain (S1).</title>
        <authorList>
            <person name="Munk A.C."/>
            <person name="Copeland A."/>
            <person name="Lucas S."/>
            <person name="Lapidus A."/>
            <person name="Del Rio T.G."/>
            <person name="Barry K."/>
            <person name="Detter J.C."/>
            <person name="Hammon N."/>
            <person name="Israni S."/>
            <person name="Pitluck S."/>
            <person name="Brettin T."/>
            <person name="Bruce D."/>
            <person name="Han C."/>
            <person name="Tapia R."/>
            <person name="Gilna P."/>
            <person name="Schmutz J."/>
            <person name="Larimer F."/>
            <person name="Land M."/>
            <person name="Kyrpides N.C."/>
            <person name="Mavromatis K."/>
            <person name="Richardson P."/>
            <person name="Rohde M."/>
            <person name="Goker M."/>
            <person name="Klenk H.P."/>
            <person name="Zhang Y."/>
            <person name="Roberts G.P."/>
            <person name="Reslewic S."/>
            <person name="Schwartz D.C."/>
        </authorList>
    </citation>
    <scope>NUCLEOTIDE SEQUENCE [LARGE SCALE GENOMIC DNA]</scope>
    <source>
        <strain evidence="3">ATCC 11170 / ATH 1.1.1 / DSM 467 / LMG 4362 / NCIMB 8255 / S1</strain>
    </source>
</reference>
<evidence type="ECO:0000313" key="2">
    <source>
        <dbReference type="EMBL" id="ABC22007.1"/>
    </source>
</evidence>
<dbReference type="KEGG" id="rru:Rru_A1206"/>